<evidence type="ECO:0000313" key="2">
    <source>
        <dbReference type="EMBL" id="KAK7612388.1"/>
    </source>
</evidence>
<evidence type="ECO:0000256" key="1">
    <source>
        <dbReference type="SAM" id="MobiDB-lite"/>
    </source>
</evidence>
<proteinExistence type="predicted"/>
<sequence length="95" mass="10196">MTSSLKGSRLIRCIGTATAGFLAICGNSRDCSRTGRRPRDKRGTASQPASQPQTTWKQEQKQAAFGVQVTGDDFGAERDPGGNVYQTRFSAVVSN</sequence>
<keyword evidence="3" id="KW-1185">Reference proteome</keyword>
<comment type="caution">
    <text evidence="2">The sequence shown here is derived from an EMBL/GenBank/DDBJ whole genome shotgun (WGS) entry which is preliminary data.</text>
</comment>
<protein>
    <submittedName>
        <fullName evidence="2">Uncharacterized protein</fullName>
    </submittedName>
</protein>
<evidence type="ECO:0000313" key="3">
    <source>
        <dbReference type="Proteomes" id="UP001367316"/>
    </source>
</evidence>
<reference evidence="2 3" key="1">
    <citation type="submission" date="2024-04" db="EMBL/GenBank/DDBJ databases">
        <title>Phyllosticta paracitricarpa is synonymous to the EU quarantine fungus P. citricarpa based on phylogenomic analyses.</title>
        <authorList>
            <consortium name="Lawrence Berkeley National Laboratory"/>
            <person name="Van ingen-buijs V.A."/>
            <person name="Van westerhoven A.C."/>
            <person name="Haridas S."/>
            <person name="Skiadas P."/>
            <person name="Martin F."/>
            <person name="Groenewald J.Z."/>
            <person name="Crous P.W."/>
            <person name="Seidl M.F."/>
        </authorList>
    </citation>
    <scope>NUCLEOTIDE SEQUENCE [LARGE SCALE GENOMIC DNA]</scope>
    <source>
        <strain evidence="2 3">CBS 141358</strain>
    </source>
</reference>
<feature type="compositionally biased region" description="Polar residues" evidence="1">
    <location>
        <begin position="44"/>
        <end position="57"/>
    </location>
</feature>
<feature type="compositionally biased region" description="Polar residues" evidence="1">
    <location>
        <begin position="84"/>
        <end position="95"/>
    </location>
</feature>
<organism evidence="2 3">
    <name type="scientific">Phyllosticta paracitricarpa</name>
    <dbReference type="NCBI Taxonomy" id="2016321"/>
    <lineage>
        <taxon>Eukaryota</taxon>
        <taxon>Fungi</taxon>
        <taxon>Dikarya</taxon>
        <taxon>Ascomycota</taxon>
        <taxon>Pezizomycotina</taxon>
        <taxon>Dothideomycetes</taxon>
        <taxon>Dothideomycetes incertae sedis</taxon>
        <taxon>Botryosphaeriales</taxon>
        <taxon>Phyllostictaceae</taxon>
        <taxon>Phyllosticta</taxon>
    </lineage>
</organism>
<gene>
    <name evidence="2" type="ORF">JOL62DRAFT_570397</name>
</gene>
<dbReference type="EMBL" id="JBBPBF010000010">
    <property type="protein sequence ID" value="KAK7612388.1"/>
    <property type="molecule type" value="Genomic_DNA"/>
</dbReference>
<name>A0ABR1NCB3_9PEZI</name>
<feature type="region of interest" description="Disordered" evidence="1">
    <location>
        <begin position="28"/>
        <end position="95"/>
    </location>
</feature>
<dbReference type="Proteomes" id="UP001367316">
    <property type="component" value="Unassembled WGS sequence"/>
</dbReference>
<accession>A0ABR1NCB3</accession>